<dbReference type="AlphaFoldDB" id="A0A923K1E8"/>
<accession>A0A923K1E8</accession>
<reference evidence="1" key="1">
    <citation type="journal article" date="2020" name="Microorganisms">
        <title>Reliable Identification of Environmental Pseudomonas Isolates Using the rpoD Gene.</title>
        <authorList>
            <consortium name="The Broad Institute Genome Sequencing Platform"/>
            <person name="Girard L."/>
            <person name="Lood C."/>
            <person name="Rokni-Zadeh H."/>
            <person name="van Noort V."/>
            <person name="Lavigne R."/>
            <person name="De Mot R."/>
        </authorList>
    </citation>
    <scope>NUCLEOTIDE SEQUENCE</scope>
    <source>
        <strain evidence="1">BW13M1</strain>
    </source>
</reference>
<comment type="caution">
    <text evidence="1">The sequence shown here is derived from an EMBL/GenBank/DDBJ whole genome shotgun (WGS) entry which is preliminary data.</text>
</comment>
<sequence>MLKLLTDIAFLCAGLLLLIALFWACTFERNRWRAAFEADFTTKLGKLGIEGYELVVDNVTLPTPHRAADVYRIFHDLEGNYFLYIKNGYAEGALKPLTSERALQAAKMSGYPCKGPQV</sequence>
<protein>
    <submittedName>
        <fullName evidence="1">Uncharacterized protein</fullName>
    </submittedName>
</protein>
<name>A0A923K1E8_9PSED</name>
<dbReference type="EMBL" id="JABWRJ010000027">
    <property type="protein sequence ID" value="MBC3447805.1"/>
    <property type="molecule type" value="Genomic_DNA"/>
</dbReference>
<evidence type="ECO:0000313" key="1">
    <source>
        <dbReference type="EMBL" id="MBC3447805.1"/>
    </source>
</evidence>
<dbReference type="RefSeq" id="WP_186734272.1">
    <property type="nucleotide sequence ID" value="NZ_JABWRJ020000004.1"/>
</dbReference>
<organism evidence="1">
    <name type="scientific">Pseudomonas peradeniyensis</name>
    <dbReference type="NCBI Taxonomy" id="2745488"/>
    <lineage>
        <taxon>Bacteria</taxon>
        <taxon>Pseudomonadati</taxon>
        <taxon>Pseudomonadota</taxon>
        <taxon>Gammaproteobacteria</taxon>
        <taxon>Pseudomonadales</taxon>
        <taxon>Pseudomonadaceae</taxon>
        <taxon>Pseudomonas</taxon>
    </lineage>
</organism>
<reference evidence="1" key="2">
    <citation type="submission" date="2020-07" db="EMBL/GenBank/DDBJ databases">
        <authorList>
            <person name="Lood C."/>
            <person name="Girard L."/>
        </authorList>
    </citation>
    <scope>NUCLEOTIDE SEQUENCE</scope>
    <source>
        <strain evidence="1">BW13M1</strain>
    </source>
</reference>
<gene>
    <name evidence="1" type="ORF">HU751_18660</name>
</gene>
<proteinExistence type="predicted"/>